<dbReference type="EMBL" id="SMGJ01000001">
    <property type="protein sequence ID" value="TCK71413.1"/>
    <property type="molecule type" value="Genomic_DNA"/>
</dbReference>
<evidence type="ECO:0000259" key="4">
    <source>
        <dbReference type="Pfam" id="PF00326"/>
    </source>
</evidence>
<dbReference type="GO" id="GO:0008236">
    <property type="term" value="F:serine-type peptidase activity"/>
    <property type="evidence" value="ECO:0007669"/>
    <property type="project" value="InterPro"/>
</dbReference>
<feature type="region of interest" description="Disordered" evidence="2">
    <location>
        <begin position="86"/>
        <end position="106"/>
    </location>
</feature>
<keyword evidence="7" id="KW-1185">Reference proteome</keyword>
<evidence type="ECO:0000313" key="6">
    <source>
        <dbReference type="EMBL" id="TCK71413.1"/>
    </source>
</evidence>
<evidence type="ECO:0000256" key="2">
    <source>
        <dbReference type="SAM" id="MobiDB-lite"/>
    </source>
</evidence>
<dbReference type="Pfam" id="PF00326">
    <property type="entry name" value="Peptidase_S9"/>
    <property type="match status" value="1"/>
</dbReference>
<feature type="chain" id="PRO_5030099193" evidence="3">
    <location>
        <begin position="20"/>
        <end position="407"/>
    </location>
</feature>
<keyword evidence="1 3" id="KW-0732">Signal</keyword>
<comment type="caution">
    <text evidence="6">The sequence shown here is derived from an EMBL/GenBank/DDBJ whole genome shotgun (WGS) entry which is preliminary data.</text>
</comment>
<dbReference type="Pfam" id="PF18435">
    <property type="entry name" value="EstA_Ig_like"/>
    <property type="match status" value="1"/>
</dbReference>
<feature type="signal peptide" evidence="3">
    <location>
        <begin position="1"/>
        <end position="19"/>
    </location>
</feature>
<evidence type="ECO:0000256" key="1">
    <source>
        <dbReference type="ARBA" id="ARBA00022729"/>
    </source>
</evidence>
<organism evidence="6 7">
    <name type="scientific">Lonepinella koalarum</name>
    <dbReference type="NCBI Taxonomy" id="53417"/>
    <lineage>
        <taxon>Bacteria</taxon>
        <taxon>Pseudomonadati</taxon>
        <taxon>Pseudomonadota</taxon>
        <taxon>Gammaproteobacteria</taxon>
        <taxon>Pasteurellales</taxon>
        <taxon>Pasteurellaceae</taxon>
        <taxon>Lonepinella</taxon>
    </lineage>
</organism>
<dbReference type="Gene3D" id="2.60.40.2180">
    <property type="match status" value="1"/>
</dbReference>
<dbReference type="SUPFAM" id="SSF53474">
    <property type="entry name" value="alpha/beta-Hydrolases"/>
    <property type="match status" value="1"/>
</dbReference>
<name>A0A4R1L3A2_9PAST</name>
<dbReference type="AlphaFoldDB" id="A0A4R1L3A2"/>
<reference evidence="6 7" key="1">
    <citation type="submission" date="2019-03" db="EMBL/GenBank/DDBJ databases">
        <title>Genomic Encyclopedia of Type Strains, Phase IV (KMG-IV): sequencing the most valuable type-strain genomes for metagenomic binning, comparative biology and taxonomic classification.</title>
        <authorList>
            <person name="Goeker M."/>
        </authorList>
    </citation>
    <scope>NUCLEOTIDE SEQUENCE [LARGE SCALE GENOMIC DNA]</scope>
    <source>
        <strain evidence="6 7">DSM 10053</strain>
    </source>
</reference>
<dbReference type="RefSeq" id="WP_132300160.1">
    <property type="nucleotide sequence ID" value="NZ_CP170642.1"/>
</dbReference>
<dbReference type="Proteomes" id="UP000295496">
    <property type="component" value="Unassembled WGS sequence"/>
</dbReference>
<sequence>MKKLILTGVACAMTSTAYAQIESVIAVTTPNGLGQRVTQAVVNYPAKTCLTAVQKNDFSVTNRTITEAKLTEQKCANQVVLELDPQDVDAATTEKDPDDRSAPYTERNISLTVKQVNSLASKSGKVKPSELTGSKVINQVVDDFQQAEFKDQSGVVVKYNLFVPKNYDPNKSYPLVMFIHDAGSTNSNVKHTLLQGNGATSFASPSFQAKHEAFVLAPQFDHQIVNDQSDDPEDLEPTINLIKSLAKQYNIDQNRLYTTGQSGGAMMSIAMNIKHPDFFAASYIVAGQWEPSVTAPMAKNNIFVLVSENDAKAFPTENAIMKVLAENGATVKESHGWNAQAPVTELNEKVNALLAQGGNIHYASFTGGTLPLEQNSQNKGAAHMGTWGVAYNIDAIKEWLFSQRKEN</sequence>
<feature type="compositionally biased region" description="Basic and acidic residues" evidence="2">
    <location>
        <begin position="92"/>
        <end position="101"/>
    </location>
</feature>
<dbReference type="InterPro" id="IPR029058">
    <property type="entry name" value="AB_hydrolase_fold"/>
</dbReference>
<gene>
    <name evidence="6" type="ORF">EV692_0483</name>
</gene>
<dbReference type="Gene3D" id="3.40.50.1820">
    <property type="entry name" value="alpha/beta hydrolase"/>
    <property type="match status" value="1"/>
</dbReference>
<dbReference type="InterPro" id="IPR041172">
    <property type="entry name" value="EstA_Ig-like_N"/>
</dbReference>
<evidence type="ECO:0000313" key="7">
    <source>
        <dbReference type="Proteomes" id="UP000295496"/>
    </source>
</evidence>
<dbReference type="InterPro" id="IPR001375">
    <property type="entry name" value="Peptidase_S9_cat"/>
</dbReference>
<proteinExistence type="predicted"/>
<evidence type="ECO:0000259" key="5">
    <source>
        <dbReference type="Pfam" id="PF18435"/>
    </source>
</evidence>
<evidence type="ECO:0000256" key="3">
    <source>
        <dbReference type="SAM" id="SignalP"/>
    </source>
</evidence>
<accession>A0A4R1L3A2</accession>
<dbReference type="PANTHER" id="PTHR43037">
    <property type="entry name" value="UNNAMED PRODUCT-RELATED"/>
    <property type="match status" value="1"/>
</dbReference>
<protein>
    <submittedName>
        <fullName evidence="6">Putative peptidase</fullName>
    </submittedName>
</protein>
<dbReference type="InterPro" id="IPR050955">
    <property type="entry name" value="Plant_Biomass_Hydrol_Est"/>
</dbReference>
<feature type="domain" description="Esterase Ig-like N-terminal" evidence="5">
    <location>
        <begin position="23"/>
        <end position="126"/>
    </location>
</feature>
<feature type="domain" description="Peptidase S9 prolyl oligopeptidase catalytic" evidence="4">
    <location>
        <begin position="236"/>
        <end position="287"/>
    </location>
</feature>
<dbReference type="GO" id="GO:0006508">
    <property type="term" value="P:proteolysis"/>
    <property type="evidence" value="ECO:0007669"/>
    <property type="project" value="InterPro"/>
</dbReference>
<dbReference type="PANTHER" id="PTHR43037:SF1">
    <property type="entry name" value="BLL1128 PROTEIN"/>
    <property type="match status" value="1"/>
</dbReference>